<name>A0A803MCG1_CHEQI</name>
<dbReference type="GO" id="GO:0009505">
    <property type="term" value="C:plant-type cell wall"/>
    <property type="evidence" value="ECO:0007669"/>
    <property type="project" value="TreeGrafter"/>
</dbReference>
<dbReference type="PANTHER" id="PTHR31692">
    <property type="entry name" value="EXPANSIN-B3"/>
    <property type="match status" value="1"/>
</dbReference>
<dbReference type="Pfam" id="PF01357">
    <property type="entry name" value="Expansin_C"/>
    <property type="match status" value="2"/>
</dbReference>
<reference evidence="3" key="1">
    <citation type="journal article" date="2017" name="Nature">
        <title>The genome of Chenopodium quinoa.</title>
        <authorList>
            <person name="Jarvis D.E."/>
            <person name="Ho Y.S."/>
            <person name="Lightfoot D.J."/>
            <person name="Schmoeckel S.M."/>
            <person name="Li B."/>
            <person name="Borm T.J.A."/>
            <person name="Ohyanagi H."/>
            <person name="Mineta K."/>
            <person name="Michell C.T."/>
            <person name="Saber N."/>
            <person name="Kharbatia N.M."/>
            <person name="Rupper R.R."/>
            <person name="Sharp A.R."/>
            <person name="Dally N."/>
            <person name="Boughton B.A."/>
            <person name="Woo Y.H."/>
            <person name="Gao G."/>
            <person name="Schijlen E.G.W.M."/>
            <person name="Guo X."/>
            <person name="Momin A.A."/>
            <person name="Negrao S."/>
            <person name="Al-Babili S."/>
            <person name="Gehring C."/>
            <person name="Roessner U."/>
            <person name="Jung C."/>
            <person name="Murphy K."/>
            <person name="Arold S.T."/>
            <person name="Gojobori T."/>
            <person name="van der Linden C.G."/>
            <person name="van Loo E.N."/>
            <person name="Jellen E.N."/>
            <person name="Maughan P.J."/>
            <person name="Tester M."/>
        </authorList>
    </citation>
    <scope>NUCLEOTIDE SEQUENCE [LARGE SCALE GENOMIC DNA]</scope>
    <source>
        <strain evidence="3">cv. PI 614886</strain>
    </source>
</reference>
<evidence type="ECO:0000259" key="2">
    <source>
        <dbReference type="PROSITE" id="PS50843"/>
    </source>
</evidence>
<dbReference type="EnsemblPlants" id="AUR62027154-RA">
    <property type="protein sequence ID" value="AUR62027154-RA:cds"/>
    <property type="gene ID" value="AUR62027154"/>
</dbReference>
<evidence type="ECO:0000259" key="1">
    <source>
        <dbReference type="PROSITE" id="PS50842"/>
    </source>
</evidence>
<dbReference type="SUPFAM" id="SSF49590">
    <property type="entry name" value="PHL pollen allergen"/>
    <property type="match status" value="2"/>
</dbReference>
<evidence type="ECO:0000313" key="3">
    <source>
        <dbReference type="EnsemblPlants" id="AUR62027154-RA:cds"/>
    </source>
</evidence>
<dbReference type="Gene3D" id="2.60.40.760">
    <property type="entry name" value="Expansin, cellulose-binding-like domain"/>
    <property type="match status" value="2"/>
</dbReference>
<accession>A0A803MCG1</accession>
<dbReference type="Proteomes" id="UP000596660">
    <property type="component" value="Unplaced"/>
</dbReference>
<dbReference type="GO" id="GO:0009653">
    <property type="term" value="P:anatomical structure morphogenesis"/>
    <property type="evidence" value="ECO:0007669"/>
    <property type="project" value="UniProtKB-ARBA"/>
</dbReference>
<dbReference type="InterPro" id="IPR036908">
    <property type="entry name" value="RlpA-like_sf"/>
</dbReference>
<protein>
    <submittedName>
        <fullName evidence="3">Uncharacterized protein</fullName>
    </submittedName>
</protein>
<reference evidence="3" key="2">
    <citation type="submission" date="2021-03" db="UniProtKB">
        <authorList>
            <consortium name="EnsemblPlants"/>
        </authorList>
    </citation>
    <scope>IDENTIFICATION</scope>
</reference>
<feature type="domain" description="Expansin-like CBD" evidence="2">
    <location>
        <begin position="22"/>
        <end position="105"/>
    </location>
</feature>
<dbReference type="InterPro" id="IPR007112">
    <property type="entry name" value="Expansin/allergen_DPBB_dom"/>
</dbReference>
<dbReference type="Gramene" id="AUR62027154-RA">
    <property type="protein sequence ID" value="AUR62027154-RA:cds"/>
    <property type="gene ID" value="AUR62027154"/>
</dbReference>
<sequence length="300" mass="33022">IPCDYKGQNLAIRVEETSKNPGYLAINILYQGGQTEIVAIDIARVGSTNWSFMNRKYGAIWETTKYPGPGPLQFRFVVTSGFDGKNVWAQNVLPANWKAGVTYDSKVQIDDIALQAGACGYGSLALNLNRGFLAAGVSKLYNDGAGCGACFQPWPTLERTSMFEKLGITDVEYKRIPCDYIGQNLAIRVDESSHNPGYLAIKILYQGGQTEIVAIDVAQVGSPNWTFMSRNHGIVWDTSKAPNGPLQFRFVVTSGYDGKNIWAKNVLPADWKPGVIYDTKVQITDIAQEACSPCDDTQWK</sequence>
<dbReference type="GO" id="GO:0009506">
    <property type="term" value="C:plasmodesma"/>
    <property type="evidence" value="ECO:0007669"/>
    <property type="project" value="TreeGrafter"/>
</dbReference>
<dbReference type="OMA" id="CEYEDQN"/>
<organism evidence="3 4">
    <name type="scientific">Chenopodium quinoa</name>
    <name type="common">Quinoa</name>
    <dbReference type="NCBI Taxonomy" id="63459"/>
    <lineage>
        <taxon>Eukaryota</taxon>
        <taxon>Viridiplantae</taxon>
        <taxon>Streptophyta</taxon>
        <taxon>Embryophyta</taxon>
        <taxon>Tracheophyta</taxon>
        <taxon>Spermatophyta</taxon>
        <taxon>Magnoliopsida</taxon>
        <taxon>eudicotyledons</taxon>
        <taxon>Gunneridae</taxon>
        <taxon>Pentapetalae</taxon>
        <taxon>Caryophyllales</taxon>
        <taxon>Chenopodiaceae</taxon>
        <taxon>Chenopodioideae</taxon>
        <taxon>Atripliceae</taxon>
        <taxon>Chenopodium</taxon>
    </lineage>
</organism>
<dbReference type="PANTHER" id="PTHR31692:SF4">
    <property type="entry name" value="EXPANSIN-LIKE A1-RELATED"/>
    <property type="match status" value="1"/>
</dbReference>
<proteinExistence type="predicted"/>
<keyword evidence="4" id="KW-1185">Reference proteome</keyword>
<feature type="domain" description="Expansin-like EG45" evidence="1">
    <location>
        <begin position="116"/>
        <end position="152"/>
    </location>
</feature>
<feature type="domain" description="Expansin-like CBD" evidence="2">
    <location>
        <begin position="197"/>
        <end position="279"/>
    </location>
</feature>
<dbReference type="PROSITE" id="PS50842">
    <property type="entry name" value="EXPANSIN_EG45"/>
    <property type="match status" value="1"/>
</dbReference>
<dbReference type="PROSITE" id="PS50843">
    <property type="entry name" value="EXPANSIN_CBD"/>
    <property type="match status" value="2"/>
</dbReference>
<dbReference type="InterPro" id="IPR007117">
    <property type="entry name" value="Expansin_CBD"/>
</dbReference>
<dbReference type="AlphaFoldDB" id="A0A803MCG1"/>
<dbReference type="InterPro" id="IPR036749">
    <property type="entry name" value="Expansin_CBD_sf"/>
</dbReference>
<evidence type="ECO:0000313" key="4">
    <source>
        <dbReference type="Proteomes" id="UP000596660"/>
    </source>
</evidence>
<dbReference type="SUPFAM" id="SSF50685">
    <property type="entry name" value="Barwin-like endoglucanases"/>
    <property type="match status" value="1"/>
</dbReference>